<dbReference type="AlphaFoldDB" id="A0AA39U338"/>
<dbReference type="Proteomes" id="UP001175228">
    <property type="component" value="Unassembled WGS sequence"/>
</dbReference>
<dbReference type="EMBL" id="JAUEPU010000001">
    <property type="protein sequence ID" value="KAK0506771.1"/>
    <property type="molecule type" value="Genomic_DNA"/>
</dbReference>
<protein>
    <submittedName>
        <fullName evidence="1">Uncharacterized protein</fullName>
    </submittedName>
</protein>
<proteinExistence type="predicted"/>
<accession>A0AA39U338</accession>
<keyword evidence="2" id="KW-1185">Reference proteome</keyword>
<evidence type="ECO:0000313" key="1">
    <source>
        <dbReference type="EMBL" id="KAK0506771.1"/>
    </source>
</evidence>
<organism evidence="1 2">
    <name type="scientific">Armillaria luteobubalina</name>
    <dbReference type="NCBI Taxonomy" id="153913"/>
    <lineage>
        <taxon>Eukaryota</taxon>
        <taxon>Fungi</taxon>
        <taxon>Dikarya</taxon>
        <taxon>Basidiomycota</taxon>
        <taxon>Agaricomycotina</taxon>
        <taxon>Agaricomycetes</taxon>
        <taxon>Agaricomycetidae</taxon>
        <taxon>Agaricales</taxon>
        <taxon>Marasmiineae</taxon>
        <taxon>Physalacriaceae</taxon>
        <taxon>Armillaria</taxon>
    </lineage>
</organism>
<name>A0AA39U338_9AGAR</name>
<reference evidence="1" key="1">
    <citation type="submission" date="2023-06" db="EMBL/GenBank/DDBJ databases">
        <authorList>
            <consortium name="Lawrence Berkeley National Laboratory"/>
            <person name="Ahrendt S."/>
            <person name="Sahu N."/>
            <person name="Indic B."/>
            <person name="Wong-Bajracharya J."/>
            <person name="Merenyi Z."/>
            <person name="Ke H.-M."/>
            <person name="Monk M."/>
            <person name="Kocsube S."/>
            <person name="Drula E."/>
            <person name="Lipzen A."/>
            <person name="Balint B."/>
            <person name="Henrissat B."/>
            <person name="Andreopoulos B."/>
            <person name="Martin F.M."/>
            <person name="Harder C.B."/>
            <person name="Rigling D."/>
            <person name="Ford K.L."/>
            <person name="Foster G.D."/>
            <person name="Pangilinan J."/>
            <person name="Papanicolaou A."/>
            <person name="Barry K."/>
            <person name="LaButti K."/>
            <person name="Viragh M."/>
            <person name="Koriabine M."/>
            <person name="Yan M."/>
            <person name="Riley R."/>
            <person name="Champramary S."/>
            <person name="Plett K.L."/>
            <person name="Tsai I.J."/>
            <person name="Slot J."/>
            <person name="Sipos G."/>
            <person name="Plett J."/>
            <person name="Nagy L.G."/>
            <person name="Grigoriev I.V."/>
        </authorList>
    </citation>
    <scope>NUCLEOTIDE SEQUENCE</scope>
    <source>
        <strain evidence="1">HWK02</strain>
    </source>
</reference>
<gene>
    <name evidence="1" type="ORF">EDD18DRAFT_1343182</name>
</gene>
<evidence type="ECO:0000313" key="2">
    <source>
        <dbReference type="Proteomes" id="UP001175228"/>
    </source>
</evidence>
<sequence>MSQKYKILLESEAMARAVERGSILGESELRRNRASFLHLAFCVLIIGQNLYCHDDGRSVLPIPETFPYSFHWQQAIYADDHAGPSTTAKDPGDHSLLGPLDLSSNALRSLTLPFSIGQSNHPRPPNLCQSQRKQSAELYCRERV</sequence>
<comment type="caution">
    <text evidence="1">The sequence shown here is derived from an EMBL/GenBank/DDBJ whole genome shotgun (WGS) entry which is preliminary data.</text>
</comment>